<keyword evidence="4" id="KW-0969">Cilium</keyword>
<keyword evidence="5" id="KW-0966">Cell projection</keyword>
<evidence type="ECO:0000256" key="4">
    <source>
        <dbReference type="ARBA" id="ARBA00023069"/>
    </source>
</evidence>
<comment type="caution">
    <text evidence="7">The sequence shown here is derived from an EMBL/GenBank/DDBJ whole genome shotgun (WGS) entry which is preliminary data.</text>
</comment>
<reference evidence="8" key="1">
    <citation type="journal article" date="2023" name="Commun. Biol.">
        <title>Genome analysis of Parmales, the sister group of diatoms, reveals the evolutionary specialization of diatoms from phago-mixotrophs to photoautotrophs.</title>
        <authorList>
            <person name="Ban H."/>
            <person name="Sato S."/>
            <person name="Yoshikawa S."/>
            <person name="Yamada K."/>
            <person name="Nakamura Y."/>
            <person name="Ichinomiya M."/>
            <person name="Sato N."/>
            <person name="Blanc-Mathieu R."/>
            <person name="Endo H."/>
            <person name="Kuwata A."/>
            <person name="Ogata H."/>
        </authorList>
    </citation>
    <scope>NUCLEOTIDE SEQUENCE [LARGE SCALE GENOMIC DNA]</scope>
</reference>
<dbReference type="GO" id="GO:0005737">
    <property type="term" value="C:cytoplasm"/>
    <property type="evidence" value="ECO:0007669"/>
    <property type="project" value="UniProtKB-SubCell"/>
</dbReference>
<name>A0A9W7GKK2_9STRA</name>
<accession>A0A9W7GKK2</accession>
<dbReference type="InterPro" id="IPR002059">
    <property type="entry name" value="CSP_DNA-bd"/>
</dbReference>
<dbReference type="GO" id="GO:0003676">
    <property type="term" value="F:nucleic acid binding"/>
    <property type="evidence" value="ECO:0007669"/>
    <property type="project" value="InterPro"/>
</dbReference>
<organism evidence="7 8">
    <name type="scientific">Triparma columacea</name>
    <dbReference type="NCBI Taxonomy" id="722753"/>
    <lineage>
        <taxon>Eukaryota</taxon>
        <taxon>Sar</taxon>
        <taxon>Stramenopiles</taxon>
        <taxon>Ochrophyta</taxon>
        <taxon>Bolidophyceae</taxon>
        <taxon>Parmales</taxon>
        <taxon>Triparmaceae</taxon>
        <taxon>Triparma</taxon>
    </lineage>
</organism>
<evidence type="ECO:0000313" key="7">
    <source>
        <dbReference type="EMBL" id="GMI46609.1"/>
    </source>
</evidence>
<dbReference type="SUPFAM" id="SSF50249">
    <property type="entry name" value="Nucleic acid-binding proteins"/>
    <property type="match status" value="1"/>
</dbReference>
<evidence type="ECO:0000256" key="3">
    <source>
        <dbReference type="ARBA" id="ARBA00022490"/>
    </source>
</evidence>
<comment type="subcellular location">
    <subcellularLocation>
        <location evidence="1">Cell projection</location>
        <location evidence="1">Cilium</location>
    </subcellularLocation>
    <subcellularLocation>
        <location evidence="2">Cytoplasm</location>
    </subcellularLocation>
</comment>
<dbReference type="AlphaFoldDB" id="A0A9W7GKK2"/>
<dbReference type="Pfam" id="PF00313">
    <property type="entry name" value="CSD"/>
    <property type="match status" value="1"/>
</dbReference>
<dbReference type="InterPro" id="IPR042541">
    <property type="entry name" value="BART_sf"/>
</dbReference>
<evidence type="ECO:0000259" key="6">
    <source>
        <dbReference type="PROSITE" id="PS51857"/>
    </source>
</evidence>
<dbReference type="Proteomes" id="UP001165065">
    <property type="component" value="Unassembled WGS sequence"/>
</dbReference>
<dbReference type="InterPro" id="IPR012340">
    <property type="entry name" value="NA-bd_OB-fold"/>
</dbReference>
<evidence type="ECO:0000313" key="8">
    <source>
        <dbReference type="Proteomes" id="UP001165065"/>
    </source>
</evidence>
<proteinExistence type="predicted"/>
<dbReference type="EMBL" id="BRYA01000307">
    <property type="protein sequence ID" value="GMI46609.1"/>
    <property type="molecule type" value="Genomic_DNA"/>
</dbReference>
<evidence type="ECO:0000256" key="5">
    <source>
        <dbReference type="ARBA" id="ARBA00023273"/>
    </source>
</evidence>
<keyword evidence="3" id="KW-0963">Cytoplasm</keyword>
<dbReference type="PROSITE" id="PS51857">
    <property type="entry name" value="CSD_2"/>
    <property type="match status" value="1"/>
</dbReference>
<dbReference type="OrthoDB" id="203339at2759"/>
<evidence type="ECO:0000256" key="1">
    <source>
        <dbReference type="ARBA" id="ARBA00004138"/>
    </source>
</evidence>
<dbReference type="Gene3D" id="2.40.50.140">
    <property type="entry name" value="Nucleic acid-binding proteins"/>
    <property type="match status" value="1"/>
</dbReference>
<keyword evidence="8" id="KW-1185">Reference proteome</keyword>
<dbReference type="Pfam" id="PF11527">
    <property type="entry name" value="ARL2_Bind_BART"/>
    <property type="match status" value="1"/>
</dbReference>
<sequence>MSDSPPVPTTPRSLGLVPEDAIFPILDSYLRGASLKSAFQTFYRNSAPAFKDFSIGSEYTLQQMSVHREYCSTLEALLSRRLEEIGSSFGRFEDVFESSLEEGKEGVEGVEEALRRAGDFEEFAGVMKGMYDEFYGVGEGSSEEVKGNEGDQSYHLRILWDIENVPIPRNISGFSFASNLISYCEEMFRGRAGADTLCTAFHCPSKRTFTEADGRGMDRAQVEQVVVQVKREDADRKMVARLRRESRVLPAGRTCFVVVTSDLDFVSSMKGLGEGGYTVGCLHRAEGYEQAKALGGYADWAQHLSVVEGRCGEEEGGEGVGGKKRNVVKTVVKKGRYTGTVQFWGKGGWGFIKVSKGGGKVFCHNLALPPASHHRFLVVGEECEFDVIETEKGPRAENVVGLGGGMLTCQASKNGRQGGGRRRGRGRKK</sequence>
<gene>
    <name evidence="7" type="ORF">TrCOL_g6954</name>
</gene>
<evidence type="ECO:0000256" key="2">
    <source>
        <dbReference type="ARBA" id="ARBA00004496"/>
    </source>
</evidence>
<dbReference type="GO" id="GO:0005929">
    <property type="term" value="C:cilium"/>
    <property type="evidence" value="ECO:0007669"/>
    <property type="project" value="UniProtKB-SubCell"/>
</dbReference>
<dbReference type="InterPro" id="IPR023379">
    <property type="entry name" value="BART_dom"/>
</dbReference>
<feature type="domain" description="CSD" evidence="6">
    <location>
        <begin position="336"/>
        <end position="401"/>
    </location>
</feature>
<protein>
    <recommendedName>
        <fullName evidence="6">CSD domain-containing protein</fullName>
    </recommendedName>
</protein>
<dbReference type="Gene3D" id="1.20.1520.10">
    <property type="entry name" value="ADP-ribosylation factor-like 2-binding protein, domain"/>
    <property type="match status" value="1"/>
</dbReference>